<dbReference type="InterPro" id="IPR050553">
    <property type="entry name" value="Thioredoxin_ResA/DsbE_sf"/>
</dbReference>
<evidence type="ECO:0000313" key="7">
    <source>
        <dbReference type="Proteomes" id="UP000283589"/>
    </source>
</evidence>
<evidence type="ECO:0000256" key="1">
    <source>
        <dbReference type="ARBA" id="ARBA00004196"/>
    </source>
</evidence>
<dbReference type="Proteomes" id="UP000283589">
    <property type="component" value="Unassembled WGS sequence"/>
</dbReference>
<protein>
    <submittedName>
        <fullName evidence="6">AhpC/TSA family protein</fullName>
    </submittedName>
</protein>
<dbReference type="InterPro" id="IPR013766">
    <property type="entry name" value="Thioredoxin_domain"/>
</dbReference>
<dbReference type="Gene3D" id="3.40.30.10">
    <property type="entry name" value="Glutaredoxin"/>
    <property type="match status" value="1"/>
</dbReference>
<comment type="subcellular location">
    <subcellularLocation>
        <location evidence="1">Cell envelope</location>
    </subcellularLocation>
</comment>
<organism evidence="6 7">
    <name type="scientific">Butyricimonas virosa</name>
    <dbReference type="NCBI Taxonomy" id="544645"/>
    <lineage>
        <taxon>Bacteria</taxon>
        <taxon>Pseudomonadati</taxon>
        <taxon>Bacteroidota</taxon>
        <taxon>Bacteroidia</taxon>
        <taxon>Bacteroidales</taxon>
        <taxon>Odoribacteraceae</taxon>
        <taxon>Butyricimonas</taxon>
    </lineage>
</organism>
<keyword evidence="2" id="KW-0201">Cytochrome c-type biogenesis</keyword>
<dbReference type="SUPFAM" id="SSF52833">
    <property type="entry name" value="Thioredoxin-like"/>
    <property type="match status" value="1"/>
</dbReference>
<evidence type="ECO:0000256" key="3">
    <source>
        <dbReference type="ARBA" id="ARBA00023157"/>
    </source>
</evidence>
<sequence>MDVMKNIFVSLFIWGFVIFNSFSCSTSEGYRLTGVIEGVAEGSKVSLTLTGTHRDEKQEVETTVKDGRFVLTGQLPEPRLYLLSIEEPTGASGNYVLMLENSDITLSAKKGEQSNEKFLLLEQVRVEGSTTDDMYRKKMAFKDKLGQMYNDYHAKNAEISKQIMEARKNNDGDALSKLTQSDAYRILEQDEHHFFATVEKTTMDAVKADGDSFWGPLLLLCNVNYFIPNDTSMQKIYSDFSEEAKNSFYGQALEKQLFVESLKGKPMPTFVLPDRDEKNFSDIELRRDKKCVLIDFWASWCNPCRKSIPGLKDIYKEFADKGLEIISISIDKRNEDWQKALNEEQLPWPSLIDTKNVSKEKFDVRAVPTFFLVDENGMVVEDNLSVQEIRNKVKELLQ</sequence>
<evidence type="ECO:0000256" key="2">
    <source>
        <dbReference type="ARBA" id="ARBA00022748"/>
    </source>
</evidence>
<dbReference type="PROSITE" id="PS51352">
    <property type="entry name" value="THIOREDOXIN_2"/>
    <property type="match status" value="1"/>
</dbReference>
<dbReference type="PANTHER" id="PTHR42852">
    <property type="entry name" value="THIOL:DISULFIDE INTERCHANGE PROTEIN DSBE"/>
    <property type="match status" value="1"/>
</dbReference>
<name>A0A412X402_9BACT</name>
<feature type="domain" description="Thioredoxin" evidence="5">
    <location>
        <begin position="261"/>
        <end position="398"/>
    </location>
</feature>
<dbReference type="InterPro" id="IPR036249">
    <property type="entry name" value="Thioredoxin-like_sf"/>
</dbReference>
<dbReference type="GO" id="GO:0030313">
    <property type="term" value="C:cell envelope"/>
    <property type="evidence" value="ECO:0007669"/>
    <property type="project" value="UniProtKB-SubCell"/>
</dbReference>
<reference evidence="6 7" key="1">
    <citation type="submission" date="2018-08" db="EMBL/GenBank/DDBJ databases">
        <title>A genome reference for cultivated species of the human gut microbiota.</title>
        <authorList>
            <person name="Zou Y."/>
            <person name="Xue W."/>
            <person name="Luo G."/>
        </authorList>
    </citation>
    <scope>NUCLEOTIDE SEQUENCE [LARGE SCALE GENOMIC DNA]</scope>
    <source>
        <strain evidence="6 7">AF14-49</strain>
    </source>
</reference>
<dbReference type="CDD" id="cd02966">
    <property type="entry name" value="TlpA_like_family"/>
    <property type="match status" value="1"/>
</dbReference>
<proteinExistence type="predicted"/>
<dbReference type="GO" id="GO:0016491">
    <property type="term" value="F:oxidoreductase activity"/>
    <property type="evidence" value="ECO:0007669"/>
    <property type="project" value="InterPro"/>
</dbReference>
<dbReference type="Pfam" id="PF00578">
    <property type="entry name" value="AhpC-TSA"/>
    <property type="match status" value="1"/>
</dbReference>
<dbReference type="GO" id="GO:0016209">
    <property type="term" value="F:antioxidant activity"/>
    <property type="evidence" value="ECO:0007669"/>
    <property type="project" value="InterPro"/>
</dbReference>
<dbReference type="GO" id="GO:0017004">
    <property type="term" value="P:cytochrome complex assembly"/>
    <property type="evidence" value="ECO:0007669"/>
    <property type="project" value="UniProtKB-KW"/>
</dbReference>
<keyword evidence="4" id="KW-0676">Redox-active center</keyword>
<dbReference type="InterPro" id="IPR025380">
    <property type="entry name" value="DUF4369"/>
</dbReference>
<dbReference type="EMBL" id="QRZA01000004">
    <property type="protein sequence ID" value="RGV35418.1"/>
    <property type="molecule type" value="Genomic_DNA"/>
</dbReference>
<evidence type="ECO:0000259" key="5">
    <source>
        <dbReference type="PROSITE" id="PS51352"/>
    </source>
</evidence>
<dbReference type="InterPro" id="IPR000866">
    <property type="entry name" value="AhpC/TSA"/>
</dbReference>
<evidence type="ECO:0000313" key="6">
    <source>
        <dbReference type="EMBL" id="RGV35418.1"/>
    </source>
</evidence>
<gene>
    <name evidence="6" type="ORF">DWW18_04930</name>
</gene>
<dbReference type="AlphaFoldDB" id="A0A412X402"/>
<evidence type="ECO:0000256" key="4">
    <source>
        <dbReference type="ARBA" id="ARBA00023284"/>
    </source>
</evidence>
<keyword evidence="3" id="KW-1015">Disulfide bond</keyword>
<dbReference type="Pfam" id="PF14289">
    <property type="entry name" value="DUF4369"/>
    <property type="match status" value="1"/>
</dbReference>
<comment type="caution">
    <text evidence="6">The sequence shown here is derived from an EMBL/GenBank/DDBJ whole genome shotgun (WGS) entry which is preliminary data.</text>
</comment>
<accession>A0A412X402</accession>
<dbReference type="PANTHER" id="PTHR42852:SF6">
    <property type="entry name" value="THIOL:DISULFIDE INTERCHANGE PROTEIN DSBE"/>
    <property type="match status" value="1"/>
</dbReference>